<keyword evidence="2" id="KW-1133">Transmembrane helix</keyword>
<name>A0AAW0F6Z6_9TRYP</name>
<evidence type="ECO:0000256" key="1">
    <source>
        <dbReference type="SAM" id="MobiDB-lite"/>
    </source>
</evidence>
<dbReference type="EMBL" id="JAECZO010000024">
    <property type="protein sequence ID" value="KAK7202048.1"/>
    <property type="molecule type" value="Genomic_DNA"/>
</dbReference>
<comment type="caution">
    <text evidence="4">The sequence shown here is derived from an EMBL/GenBank/DDBJ whole genome shotgun (WGS) entry which is preliminary data.</text>
</comment>
<accession>A0AAW0F6Z6</accession>
<feature type="region of interest" description="Disordered" evidence="1">
    <location>
        <begin position="208"/>
        <end position="306"/>
    </location>
</feature>
<feature type="signal peptide" evidence="3">
    <location>
        <begin position="1"/>
        <end position="33"/>
    </location>
</feature>
<dbReference type="Proteomes" id="UP001430356">
    <property type="component" value="Unassembled WGS sequence"/>
</dbReference>
<feature type="compositionally biased region" description="Polar residues" evidence="1">
    <location>
        <begin position="240"/>
        <end position="269"/>
    </location>
</feature>
<dbReference type="AlphaFoldDB" id="A0AAW0F6Z6"/>
<feature type="compositionally biased region" description="Low complexity" evidence="1">
    <location>
        <begin position="220"/>
        <end position="239"/>
    </location>
</feature>
<feature type="chain" id="PRO_5043609190" description="Membrane-associated protein" evidence="3">
    <location>
        <begin position="34"/>
        <end position="306"/>
    </location>
</feature>
<keyword evidence="5" id="KW-1185">Reference proteome</keyword>
<gene>
    <name evidence="4" type="ORF">NESM_000273400</name>
</gene>
<reference evidence="4 5" key="1">
    <citation type="journal article" date="2021" name="MBio">
        <title>A New Model Trypanosomatid, Novymonas esmeraldas: Genomic Perception of Its 'Candidatus Pandoraea novymonadis' Endosymbiont.</title>
        <authorList>
            <person name="Zakharova A."/>
            <person name="Saura A."/>
            <person name="Butenko A."/>
            <person name="Podesvova L."/>
            <person name="Warmusova S."/>
            <person name="Kostygov A.Y."/>
            <person name="Nenarokova A."/>
            <person name="Lukes J."/>
            <person name="Opperdoes F.R."/>
            <person name="Yurchenko V."/>
        </authorList>
    </citation>
    <scope>NUCLEOTIDE SEQUENCE [LARGE SCALE GENOMIC DNA]</scope>
    <source>
        <strain evidence="4 5">E262AT.01</strain>
    </source>
</reference>
<feature type="transmembrane region" description="Helical" evidence="2">
    <location>
        <begin position="174"/>
        <end position="198"/>
    </location>
</feature>
<protein>
    <recommendedName>
        <fullName evidence="6">Membrane-associated protein</fullName>
    </recommendedName>
</protein>
<evidence type="ECO:0000256" key="3">
    <source>
        <dbReference type="SAM" id="SignalP"/>
    </source>
</evidence>
<evidence type="ECO:0008006" key="6">
    <source>
        <dbReference type="Google" id="ProtNLM"/>
    </source>
</evidence>
<dbReference type="InterPro" id="IPR016187">
    <property type="entry name" value="CTDL_fold"/>
</dbReference>
<keyword evidence="2" id="KW-0472">Membrane</keyword>
<evidence type="ECO:0000313" key="5">
    <source>
        <dbReference type="Proteomes" id="UP001430356"/>
    </source>
</evidence>
<feature type="compositionally biased region" description="Low complexity" evidence="1">
    <location>
        <begin position="289"/>
        <end position="306"/>
    </location>
</feature>
<sequence>MHRQPRHRSPSLARLALTVVLLLGTAAASVASADVILAASGSKVPFASFAALQEVCTAAQSGSVPLAMYNSNTDMQTLVTNLMQSKSVARAYVSAHLNSDRMWLWSVSQGGTTVEVVVDSKDWATGYPTGPYSTYTYAAYSTTDKGLVDTPGLDSYPVLCDYTKTTDYNPKKGFPWWAILIIVLVVVAAAVAAAVVVYCCCCRKKKSYDDADADDEDGSRVTSRSGSFTTRSTSFSATSKGDTSSSFTSRGTSHTAGTDSQSDASSFVESDSHVGGDSTATSGEHDESSTTASSRSGRTGSVFNTH</sequence>
<evidence type="ECO:0000256" key="2">
    <source>
        <dbReference type="SAM" id="Phobius"/>
    </source>
</evidence>
<proteinExistence type="predicted"/>
<keyword evidence="2" id="KW-0812">Transmembrane</keyword>
<evidence type="ECO:0000313" key="4">
    <source>
        <dbReference type="EMBL" id="KAK7202048.1"/>
    </source>
</evidence>
<dbReference type="SUPFAM" id="SSF56436">
    <property type="entry name" value="C-type lectin-like"/>
    <property type="match status" value="1"/>
</dbReference>
<organism evidence="4 5">
    <name type="scientific">Novymonas esmeraldas</name>
    <dbReference type="NCBI Taxonomy" id="1808958"/>
    <lineage>
        <taxon>Eukaryota</taxon>
        <taxon>Discoba</taxon>
        <taxon>Euglenozoa</taxon>
        <taxon>Kinetoplastea</taxon>
        <taxon>Metakinetoplastina</taxon>
        <taxon>Trypanosomatida</taxon>
        <taxon>Trypanosomatidae</taxon>
        <taxon>Novymonas</taxon>
    </lineage>
</organism>
<keyword evidence="3" id="KW-0732">Signal</keyword>